<feature type="transmembrane region" description="Helical" evidence="1">
    <location>
        <begin position="62"/>
        <end position="80"/>
    </location>
</feature>
<feature type="transmembrane region" description="Helical" evidence="1">
    <location>
        <begin position="114"/>
        <end position="132"/>
    </location>
</feature>
<comment type="caution">
    <text evidence="2">The sequence shown here is derived from an EMBL/GenBank/DDBJ whole genome shotgun (WGS) entry which is preliminary data.</text>
</comment>
<keyword evidence="1" id="KW-0472">Membrane</keyword>
<name>A0A3E0AFV6_9CHLR</name>
<dbReference type="EMBL" id="QUMS01000001">
    <property type="protein sequence ID" value="REG10531.1"/>
    <property type="molecule type" value="Genomic_DNA"/>
</dbReference>
<proteinExistence type="predicted"/>
<organism evidence="2 3">
    <name type="scientific">Pelolinea submarina</name>
    <dbReference type="NCBI Taxonomy" id="913107"/>
    <lineage>
        <taxon>Bacteria</taxon>
        <taxon>Bacillati</taxon>
        <taxon>Chloroflexota</taxon>
        <taxon>Anaerolineae</taxon>
        <taxon>Anaerolineales</taxon>
        <taxon>Anaerolineaceae</taxon>
        <taxon>Pelolinea</taxon>
    </lineage>
</organism>
<accession>A0A3E0AFV6</accession>
<dbReference type="AlphaFoldDB" id="A0A3E0AFV6"/>
<reference evidence="2 3" key="1">
    <citation type="submission" date="2018-08" db="EMBL/GenBank/DDBJ databases">
        <title>Genomic Encyclopedia of Type Strains, Phase IV (KMG-IV): sequencing the most valuable type-strain genomes for metagenomic binning, comparative biology and taxonomic classification.</title>
        <authorList>
            <person name="Goeker M."/>
        </authorList>
    </citation>
    <scope>NUCLEOTIDE SEQUENCE [LARGE SCALE GENOMIC DNA]</scope>
    <source>
        <strain evidence="2 3">DSM 23923</strain>
    </source>
</reference>
<gene>
    <name evidence="2" type="ORF">DFR64_0390</name>
</gene>
<dbReference type="RefSeq" id="WP_116223707.1">
    <property type="nucleotide sequence ID" value="NZ_AP018437.1"/>
</dbReference>
<feature type="transmembrane region" description="Helical" evidence="1">
    <location>
        <begin position="352"/>
        <end position="371"/>
    </location>
</feature>
<feature type="transmembrane region" description="Helical" evidence="1">
    <location>
        <begin position="139"/>
        <end position="159"/>
    </location>
</feature>
<feature type="transmembrane region" description="Helical" evidence="1">
    <location>
        <begin position="241"/>
        <end position="260"/>
    </location>
</feature>
<dbReference type="OrthoDB" id="4931641at2"/>
<protein>
    <submittedName>
        <fullName evidence="2">Uncharacterized protein</fullName>
    </submittedName>
</protein>
<feature type="transmembrane region" description="Helical" evidence="1">
    <location>
        <begin position="87"/>
        <end position="108"/>
    </location>
</feature>
<feature type="transmembrane region" description="Helical" evidence="1">
    <location>
        <begin position="298"/>
        <end position="320"/>
    </location>
</feature>
<dbReference type="Proteomes" id="UP000256388">
    <property type="component" value="Unassembled WGS sequence"/>
</dbReference>
<feature type="transmembrane region" description="Helical" evidence="1">
    <location>
        <begin position="266"/>
        <end position="286"/>
    </location>
</feature>
<keyword evidence="1" id="KW-1133">Transmembrane helix</keyword>
<evidence type="ECO:0000313" key="2">
    <source>
        <dbReference type="EMBL" id="REG10531.1"/>
    </source>
</evidence>
<evidence type="ECO:0000256" key="1">
    <source>
        <dbReference type="SAM" id="Phobius"/>
    </source>
</evidence>
<feature type="transmembrane region" description="Helical" evidence="1">
    <location>
        <begin position="216"/>
        <end position="234"/>
    </location>
</feature>
<feature type="transmembrane region" description="Helical" evidence="1">
    <location>
        <begin position="6"/>
        <end position="24"/>
    </location>
</feature>
<keyword evidence="1" id="KW-0812">Transmembrane</keyword>
<feature type="transmembrane region" description="Helical" evidence="1">
    <location>
        <begin position="165"/>
        <end position="183"/>
    </location>
</feature>
<feature type="transmembrane region" description="Helical" evidence="1">
    <location>
        <begin position="190"/>
        <end position="210"/>
    </location>
</feature>
<keyword evidence="3" id="KW-1185">Reference proteome</keyword>
<feature type="transmembrane region" description="Helical" evidence="1">
    <location>
        <begin position="36"/>
        <end position="56"/>
    </location>
</feature>
<sequence>MKSRWISVFWGLVMIAIGVAFILNEQGIIDLNLISLPIMVLVFAALSAFFFMTYFVQGIHNWGWLFPACILAGIAVTIGLDNTVLGSVLNGTPVLAGIALPFIVVFLLDAKKHWWALIPAWVMMAITFVVLFERQMGDTLIGAFVLLSIALPFFVVFFMNTQKNWWAVIPACVMGATALAVLLERYLGDNLMGAVILFGIAVPFLCIYLLDRTRRWALIPFAAMSVIGLIPLMVGIFNDDVLGFVIMFLFAAAFFVVYFWSKTNWWALMPAGVFTSIGLTVLLDTLRFPLFSMAASGFNNAGSAFLLTGFAATFGVLWLLRAQHPTEWAKYPAIGLLALAALTLMFGDSNQFMGPLLLIAAGVFILLLSALRKKKM</sequence>
<evidence type="ECO:0000313" key="3">
    <source>
        <dbReference type="Proteomes" id="UP000256388"/>
    </source>
</evidence>